<accession>A0ABY4X7Q0</accession>
<feature type="region of interest" description="Disordered" evidence="7">
    <location>
        <begin position="480"/>
        <end position="499"/>
    </location>
</feature>
<dbReference type="Pfam" id="PF02646">
    <property type="entry name" value="RmuC"/>
    <property type="match status" value="1"/>
</dbReference>
<dbReference type="PANTHER" id="PTHR30563">
    <property type="entry name" value="DNA RECOMBINATION PROTEIN RMUC"/>
    <property type="match status" value="1"/>
</dbReference>
<protein>
    <recommendedName>
        <fullName evidence="3">DNA recombination protein RmuC homolog</fullName>
    </recommendedName>
</protein>
<evidence type="ECO:0000256" key="1">
    <source>
        <dbReference type="ARBA" id="ARBA00003416"/>
    </source>
</evidence>
<feature type="coiled-coil region" evidence="6">
    <location>
        <begin position="28"/>
        <end position="55"/>
    </location>
</feature>
<dbReference type="Proteomes" id="UP001056937">
    <property type="component" value="Chromosome 1"/>
</dbReference>
<gene>
    <name evidence="8" type="ORF">LHA26_00185</name>
</gene>
<proteinExistence type="inferred from homology"/>
<evidence type="ECO:0000256" key="7">
    <source>
        <dbReference type="SAM" id="MobiDB-lite"/>
    </source>
</evidence>
<organism evidence="8 9">
    <name type="scientific">Sphingomonas morindae</name>
    <dbReference type="NCBI Taxonomy" id="1541170"/>
    <lineage>
        <taxon>Bacteria</taxon>
        <taxon>Pseudomonadati</taxon>
        <taxon>Pseudomonadota</taxon>
        <taxon>Alphaproteobacteria</taxon>
        <taxon>Sphingomonadales</taxon>
        <taxon>Sphingomonadaceae</taxon>
        <taxon>Sphingomonas</taxon>
    </lineage>
</organism>
<keyword evidence="9" id="KW-1185">Reference proteome</keyword>
<comment type="function">
    <text evidence="1">Involved in DNA recombination.</text>
</comment>
<dbReference type="PANTHER" id="PTHR30563:SF0">
    <property type="entry name" value="DNA RECOMBINATION PROTEIN RMUC"/>
    <property type="match status" value="1"/>
</dbReference>
<name>A0ABY4X7Q0_9SPHN</name>
<feature type="compositionally biased region" description="Basic and acidic residues" evidence="7">
    <location>
        <begin position="489"/>
        <end position="499"/>
    </location>
</feature>
<comment type="similarity">
    <text evidence="2">Belongs to the RmuC family.</text>
</comment>
<evidence type="ECO:0000313" key="8">
    <source>
        <dbReference type="EMBL" id="USI72939.1"/>
    </source>
</evidence>
<evidence type="ECO:0000256" key="3">
    <source>
        <dbReference type="ARBA" id="ARBA00021840"/>
    </source>
</evidence>
<dbReference type="RefSeq" id="WP_252166750.1">
    <property type="nucleotide sequence ID" value="NZ_CP084930.1"/>
</dbReference>
<evidence type="ECO:0000256" key="6">
    <source>
        <dbReference type="SAM" id="Coils"/>
    </source>
</evidence>
<evidence type="ECO:0000256" key="5">
    <source>
        <dbReference type="ARBA" id="ARBA00023172"/>
    </source>
</evidence>
<evidence type="ECO:0000256" key="4">
    <source>
        <dbReference type="ARBA" id="ARBA00023054"/>
    </source>
</evidence>
<evidence type="ECO:0000313" key="9">
    <source>
        <dbReference type="Proteomes" id="UP001056937"/>
    </source>
</evidence>
<sequence>MVTAQLLVPILTLLAGLLLGWLLGARPGATLRAERDRLDERLRDAERRLAAAEERAQAAPLLRATLDEVTRERDAALRAQAASEAAADAQRLAAEARLTELREAREALARQFNEIGGQLLGEAQRAFLERADQRFAQADEKAGEKLKALLAPVESTLKRYEEGVARVEKERSEAYGTLTSLIGAMREGQEAVRGEAARLVNVFRAAPKARGRWGEQQLRNVLETCGLAEHTDFEMEVSVATDEGRLRPDAVIRVPRGGALVIDAKVSLNAYQDAFDAVDEGERARHLALHAAAMKAHVTALSGKSYWSQFESTPEFVVMFVPGEHFLAAATDSDPTLWDYAFQRRVLLAAPTNLVALARTVAGVWRQETLAREAVRIGELGKEMYERLVVASGHLKRVGGGLNSAVENYNKFLSSFDGRVLVTARRFKELNIDTGGKEIEPVVPVDALARVPMSAELGAEPAPGAIDDAGGAPARALADADAGAASAGAERRTERAAAD</sequence>
<dbReference type="EMBL" id="CP084930">
    <property type="protein sequence ID" value="USI72939.1"/>
    <property type="molecule type" value="Genomic_DNA"/>
</dbReference>
<dbReference type="InterPro" id="IPR003798">
    <property type="entry name" value="DNA_recombination_RmuC"/>
</dbReference>
<keyword evidence="5" id="KW-0233">DNA recombination</keyword>
<keyword evidence="4 6" id="KW-0175">Coiled coil</keyword>
<reference evidence="8" key="1">
    <citation type="journal article" date="2022" name="Toxins">
        <title>Genomic Analysis of Sphingopyxis sp. USTB-05 for Biodegrading Cyanobacterial Hepatotoxins.</title>
        <authorList>
            <person name="Liu C."/>
            <person name="Xu Q."/>
            <person name="Zhao Z."/>
            <person name="Zhang H."/>
            <person name="Liu X."/>
            <person name="Yin C."/>
            <person name="Liu Y."/>
            <person name="Yan H."/>
        </authorList>
    </citation>
    <scope>NUCLEOTIDE SEQUENCE</scope>
    <source>
        <strain evidence="8">NBD5</strain>
    </source>
</reference>
<evidence type="ECO:0000256" key="2">
    <source>
        <dbReference type="ARBA" id="ARBA00009840"/>
    </source>
</evidence>